<protein>
    <submittedName>
        <fullName evidence="9">Poly(3-hydroxybutyrate) depolymerase</fullName>
    </submittedName>
</protein>
<evidence type="ECO:0000256" key="5">
    <source>
        <dbReference type="ARBA" id="ARBA00022801"/>
    </source>
</evidence>
<evidence type="ECO:0000313" key="10">
    <source>
        <dbReference type="Proteomes" id="UP000017396"/>
    </source>
</evidence>
<dbReference type="STRING" id="1183438.GKIL_3174"/>
<evidence type="ECO:0000256" key="3">
    <source>
        <dbReference type="ARBA" id="ARBA00022651"/>
    </source>
</evidence>
<evidence type="ECO:0000256" key="1">
    <source>
        <dbReference type="ARBA" id="ARBA00004613"/>
    </source>
</evidence>
<dbReference type="InterPro" id="IPR043595">
    <property type="entry name" value="FaeB/C/D"/>
</dbReference>
<feature type="chain" id="PRO_5004664211" evidence="8">
    <location>
        <begin position="30"/>
        <end position="374"/>
    </location>
</feature>
<dbReference type="Proteomes" id="UP000017396">
    <property type="component" value="Chromosome"/>
</dbReference>
<organism evidence="9 10">
    <name type="scientific">Gloeobacter kilaueensis (strain ATCC BAA-2537 / CCAP 1431/1 / ULC 316 / JS1)</name>
    <dbReference type="NCBI Taxonomy" id="1183438"/>
    <lineage>
        <taxon>Bacteria</taxon>
        <taxon>Bacillati</taxon>
        <taxon>Cyanobacteriota</taxon>
        <taxon>Cyanophyceae</taxon>
        <taxon>Gloeobacterales</taxon>
        <taxon>Gloeobacteraceae</taxon>
        <taxon>Gloeobacter</taxon>
    </lineage>
</organism>
<evidence type="ECO:0000256" key="6">
    <source>
        <dbReference type="ARBA" id="ARBA00023277"/>
    </source>
</evidence>
<keyword evidence="10" id="KW-1185">Reference proteome</keyword>
<keyword evidence="4 8" id="KW-0732">Signal</keyword>
<dbReference type="AlphaFoldDB" id="U5QP43"/>
<dbReference type="GO" id="GO:0045493">
    <property type="term" value="P:xylan catabolic process"/>
    <property type="evidence" value="ECO:0007669"/>
    <property type="project" value="UniProtKB-KW"/>
</dbReference>
<dbReference type="Gene3D" id="3.40.50.1820">
    <property type="entry name" value="alpha/beta hydrolase"/>
    <property type="match status" value="1"/>
</dbReference>
<proteinExistence type="predicted"/>
<dbReference type="GO" id="GO:0005576">
    <property type="term" value="C:extracellular region"/>
    <property type="evidence" value="ECO:0007669"/>
    <property type="project" value="UniProtKB-SubCell"/>
</dbReference>
<evidence type="ECO:0000256" key="4">
    <source>
        <dbReference type="ARBA" id="ARBA00022729"/>
    </source>
</evidence>
<dbReference type="OrthoDB" id="9764953at2"/>
<evidence type="ECO:0000313" key="9">
    <source>
        <dbReference type="EMBL" id="AGY59420.1"/>
    </source>
</evidence>
<dbReference type="GO" id="GO:0030600">
    <property type="term" value="F:feruloyl esterase activity"/>
    <property type="evidence" value="ECO:0007669"/>
    <property type="project" value="InterPro"/>
</dbReference>
<keyword evidence="7" id="KW-0624">Polysaccharide degradation</keyword>
<evidence type="ECO:0000256" key="8">
    <source>
        <dbReference type="SAM" id="SignalP"/>
    </source>
</evidence>
<dbReference type="KEGG" id="glj:GKIL_3174"/>
<keyword evidence="5" id="KW-0378">Hydrolase</keyword>
<comment type="subcellular location">
    <subcellularLocation>
        <location evidence="1">Secreted</location>
    </subcellularLocation>
</comment>
<dbReference type="InterPro" id="IPR029058">
    <property type="entry name" value="AB_hydrolase_fold"/>
</dbReference>
<dbReference type="SUPFAM" id="SSF53474">
    <property type="entry name" value="alpha/beta-Hydrolases"/>
    <property type="match status" value="1"/>
</dbReference>
<evidence type="ECO:0000256" key="7">
    <source>
        <dbReference type="ARBA" id="ARBA00023326"/>
    </source>
</evidence>
<reference evidence="9 10" key="1">
    <citation type="journal article" date="2013" name="PLoS ONE">
        <title>Cultivation and Complete Genome Sequencing of Gloeobacter kilaueensis sp. nov., from a Lava Cave in Kilauea Caldera, Hawai'i.</title>
        <authorList>
            <person name="Saw J.H."/>
            <person name="Schatz M."/>
            <person name="Brown M.V."/>
            <person name="Kunkel D.D."/>
            <person name="Foster J.S."/>
            <person name="Shick H."/>
            <person name="Christensen S."/>
            <person name="Hou S."/>
            <person name="Wan X."/>
            <person name="Donachie S.P."/>
        </authorList>
    </citation>
    <scope>NUCLEOTIDE SEQUENCE [LARGE SCALE GENOMIC DNA]</scope>
    <source>
        <strain evidence="10">JS</strain>
    </source>
</reference>
<dbReference type="eggNOG" id="COG3509">
    <property type="taxonomic scope" value="Bacteria"/>
</dbReference>
<keyword evidence="2" id="KW-0964">Secreted</keyword>
<sequence length="374" mass="40614">MNWMRSLAPVGKFVSWLVVLVCGATPALAQSTNTNCPAVNPGVTVNANGSKDTLYNATWQVAGKTNRRYYIVHTPPGYDPTNPLRYPLVFFLHPGSSCAINARNKPVNLADYADELALAEQPTFFAVYPQGYFDPVTKLGYWNAGNCSGADGVTQSCATPAYTNGSNDIDYFNSVLQQVQSKFRTDTARVYVLGHSDGGSMAHLLGCQPQTHIAAVGSIEGTFKVPTCSLGNPPVSVIAFHSLGDTQNPYYGTGTEAALNVVPNTGREGDTSVEPFTMNLWRAANSCTDAPLKSDPAPSTTGIGTYTLTSNTFCHFDSTGTSSQVLLYSLCDPYYDSDNNPRCDASHNWLYSLSTLDLDWRPLVWNFFQSRKKL</sequence>
<feature type="signal peptide" evidence="8">
    <location>
        <begin position="1"/>
        <end position="29"/>
    </location>
</feature>
<keyword evidence="6" id="KW-0119">Carbohydrate metabolism</keyword>
<keyword evidence="3" id="KW-0858">Xylan degradation</keyword>
<dbReference type="HOGENOM" id="CLU_739191_0_0_3"/>
<name>U5QP43_GLOK1</name>
<accession>U5QP43</accession>
<gene>
    <name evidence="9" type="primary">lpqC</name>
    <name evidence="9" type="ORF">GKIL_3174</name>
</gene>
<dbReference type="PANTHER" id="PTHR38050">
    <property type="match status" value="1"/>
</dbReference>
<evidence type="ECO:0000256" key="2">
    <source>
        <dbReference type="ARBA" id="ARBA00022525"/>
    </source>
</evidence>
<dbReference type="PANTHER" id="PTHR38050:SF2">
    <property type="entry name" value="FERULOYL ESTERASE C-RELATED"/>
    <property type="match status" value="1"/>
</dbReference>
<dbReference type="EMBL" id="CP003587">
    <property type="protein sequence ID" value="AGY59420.1"/>
    <property type="molecule type" value="Genomic_DNA"/>
</dbReference>